<organism evidence="11">
    <name type="scientific">candidate division WOR-3 bacterium</name>
    <dbReference type="NCBI Taxonomy" id="2052148"/>
    <lineage>
        <taxon>Bacteria</taxon>
        <taxon>Bacteria division WOR-3</taxon>
    </lineage>
</organism>
<keyword evidence="7" id="KW-0030">Aminoacyl-tRNA synthetase</keyword>
<keyword evidence="6" id="KW-0648">Protein biosynthesis</keyword>
<dbReference type="SUPFAM" id="SSF55681">
    <property type="entry name" value="Class II aaRS and biotin synthetases"/>
    <property type="match status" value="1"/>
</dbReference>
<evidence type="ECO:0000256" key="1">
    <source>
        <dbReference type="ARBA" id="ARBA00012831"/>
    </source>
</evidence>
<dbReference type="PANTHER" id="PTHR42753:SF2">
    <property type="entry name" value="PROLINE--TRNA LIGASE"/>
    <property type="match status" value="1"/>
</dbReference>
<keyword evidence="4" id="KW-0547">Nucleotide-binding</keyword>
<dbReference type="Pfam" id="PF00587">
    <property type="entry name" value="tRNA-synt_2b"/>
    <property type="match status" value="1"/>
</dbReference>
<feature type="domain" description="Aminoacyl-transfer RNA synthetases class-II family profile" evidence="10">
    <location>
        <begin position="38"/>
        <end position="163"/>
    </location>
</feature>
<evidence type="ECO:0000259" key="10">
    <source>
        <dbReference type="PROSITE" id="PS50862"/>
    </source>
</evidence>
<dbReference type="InterPro" id="IPR045864">
    <property type="entry name" value="aa-tRNA-synth_II/BPL/LPL"/>
</dbReference>
<evidence type="ECO:0000256" key="4">
    <source>
        <dbReference type="ARBA" id="ARBA00022741"/>
    </source>
</evidence>
<reference evidence="11" key="1">
    <citation type="journal article" date="2020" name="mSystems">
        <title>Genome- and Community-Level Interaction Insights into Carbon Utilization and Element Cycling Functions of Hydrothermarchaeota in Hydrothermal Sediment.</title>
        <authorList>
            <person name="Zhou Z."/>
            <person name="Liu Y."/>
            <person name="Xu W."/>
            <person name="Pan J."/>
            <person name="Luo Z.H."/>
            <person name="Li M."/>
        </authorList>
    </citation>
    <scope>NUCLEOTIDE SEQUENCE [LARGE SCALE GENOMIC DNA]</scope>
    <source>
        <strain evidence="11">SpSt-34</strain>
    </source>
</reference>
<comment type="caution">
    <text evidence="11">The sequence shown here is derived from an EMBL/GenBank/DDBJ whole genome shotgun (WGS) entry which is preliminary data.</text>
</comment>
<dbReference type="InterPro" id="IPR006195">
    <property type="entry name" value="aa-tRNA-synth_II"/>
</dbReference>
<gene>
    <name evidence="11" type="ORF">ENQ77_00195</name>
</gene>
<keyword evidence="3" id="KW-0436">Ligase</keyword>
<protein>
    <recommendedName>
        <fullName evidence="2">Proline--tRNA ligase</fullName>
        <ecNumber evidence="1">6.1.1.15</ecNumber>
    </recommendedName>
    <alternativeName>
        <fullName evidence="8">Prolyl-tRNA synthetase</fullName>
    </alternativeName>
</protein>
<dbReference type="GO" id="GO:0004827">
    <property type="term" value="F:proline-tRNA ligase activity"/>
    <property type="evidence" value="ECO:0007669"/>
    <property type="project" value="UniProtKB-EC"/>
</dbReference>
<dbReference type="PRINTS" id="PR01046">
    <property type="entry name" value="TRNASYNTHPRO"/>
</dbReference>
<name>A0A7C2K271_UNCW3</name>
<dbReference type="GO" id="GO:0005524">
    <property type="term" value="F:ATP binding"/>
    <property type="evidence" value="ECO:0007669"/>
    <property type="project" value="UniProtKB-KW"/>
</dbReference>
<dbReference type="EC" id="6.1.1.15" evidence="1"/>
<evidence type="ECO:0000256" key="6">
    <source>
        <dbReference type="ARBA" id="ARBA00022917"/>
    </source>
</evidence>
<evidence type="ECO:0000256" key="3">
    <source>
        <dbReference type="ARBA" id="ARBA00022598"/>
    </source>
</evidence>
<dbReference type="InterPro" id="IPR002316">
    <property type="entry name" value="Pro-tRNA-ligase_IIa"/>
</dbReference>
<sequence length="190" mass="22167">MKWSRSLIPTLKENPKEAETPSHRLLLRGGFITQHQSGVYTFLPLGWRVMLKIQNIIREEMDAIGAQELLMPALTTGDVWKLSGRWESFGKDMFKLKDRKGKDIALAPTHEEIISLLAKDYIRSYRDLPQIWYQLQTKFRDEPRPRGGILSSQRIHNERFIQLLTKTGKVWKSVIRNIKKPIPKFSRDAV</sequence>
<evidence type="ECO:0000313" key="11">
    <source>
        <dbReference type="EMBL" id="HEN27102.1"/>
    </source>
</evidence>
<dbReference type="InterPro" id="IPR050062">
    <property type="entry name" value="Pro-tRNA_synthetase"/>
</dbReference>
<evidence type="ECO:0000256" key="8">
    <source>
        <dbReference type="ARBA" id="ARBA00029731"/>
    </source>
</evidence>
<dbReference type="Gene3D" id="3.30.930.10">
    <property type="entry name" value="Bira Bifunctional Protein, Domain 2"/>
    <property type="match status" value="1"/>
</dbReference>
<dbReference type="PANTHER" id="PTHR42753">
    <property type="entry name" value="MITOCHONDRIAL RIBOSOME PROTEIN L39/PROLYL-TRNA LIGASE FAMILY MEMBER"/>
    <property type="match status" value="1"/>
</dbReference>
<dbReference type="InterPro" id="IPR002314">
    <property type="entry name" value="aa-tRNA-synt_IIb"/>
</dbReference>
<comment type="catalytic activity">
    <reaction evidence="9">
        <text>tRNA(Pro) + L-proline + ATP = L-prolyl-tRNA(Pro) + AMP + diphosphate</text>
        <dbReference type="Rhea" id="RHEA:14305"/>
        <dbReference type="Rhea" id="RHEA-COMP:9700"/>
        <dbReference type="Rhea" id="RHEA-COMP:9702"/>
        <dbReference type="ChEBI" id="CHEBI:30616"/>
        <dbReference type="ChEBI" id="CHEBI:33019"/>
        <dbReference type="ChEBI" id="CHEBI:60039"/>
        <dbReference type="ChEBI" id="CHEBI:78442"/>
        <dbReference type="ChEBI" id="CHEBI:78532"/>
        <dbReference type="ChEBI" id="CHEBI:456215"/>
        <dbReference type="EC" id="6.1.1.15"/>
    </reaction>
</comment>
<evidence type="ECO:0000256" key="7">
    <source>
        <dbReference type="ARBA" id="ARBA00023146"/>
    </source>
</evidence>
<dbReference type="GO" id="GO:0005829">
    <property type="term" value="C:cytosol"/>
    <property type="evidence" value="ECO:0007669"/>
    <property type="project" value="TreeGrafter"/>
</dbReference>
<evidence type="ECO:0000256" key="2">
    <source>
        <dbReference type="ARBA" id="ARBA00019110"/>
    </source>
</evidence>
<dbReference type="PROSITE" id="PS50862">
    <property type="entry name" value="AA_TRNA_LIGASE_II"/>
    <property type="match status" value="1"/>
</dbReference>
<keyword evidence="5" id="KW-0067">ATP-binding</keyword>
<proteinExistence type="predicted"/>
<dbReference type="AlphaFoldDB" id="A0A7C2K271"/>
<dbReference type="EMBL" id="DSOL01000003">
    <property type="protein sequence ID" value="HEN27102.1"/>
    <property type="molecule type" value="Genomic_DNA"/>
</dbReference>
<dbReference type="GO" id="GO:0006433">
    <property type="term" value="P:prolyl-tRNA aminoacylation"/>
    <property type="evidence" value="ECO:0007669"/>
    <property type="project" value="InterPro"/>
</dbReference>
<accession>A0A7C2K271</accession>
<evidence type="ECO:0000256" key="5">
    <source>
        <dbReference type="ARBA" id="ARBA00022840"/>
    </source>
</evidence>
<evidence type="ECO:0000256" key="9">
    <source>
        <dbReference type="ARBA" id="ARBA00047671"/>
    </source>
</evidence>